<gene>
    <name evidence="1" type="ORF">NQ317_002772</name>
</gene>
<evidence type="ECO:0000313" key="1">
    <source>
        <dbReference type="EMBL" id="KAJ8978010.1"/>
    </source>
</evidence>
<organism evidence="1 2">
    <name type="scientific">Molorchus minor</name>
    <dbReference type="NCBI Taxonomy" id="1323400"/>
    <lineage>
        <taxon>Eukaryota</taxon>
        <taxon>Metazoa</taxon>
        <taxon>Ecdysozoa</taxon>
        <taxon>Arthropoda</taxon>
        <taxon>Hexapoda</taxon>
        <taxon>Insecta</taxon>
        <taxon>Pterygota</taxon>
        <taxon>Neoptera</taxon>
        <taxon>Endopterygota</taxon>
        <taxon>Coleoptera</taxon>
        <taxon>Polyphaga</taxon>
        <taxon>Cucujiformia</taxon>
        <taxon>Chrysomeloidea</taxon>
        <taxon>Cerambycidae</taxon>
        <taxon>Lamiinae</taxon>
        <taxon>Monochamini</taxon>
        <taxon>Molorchus</taxon>
    </lineage>
</organism>
<accession>A0ABQ9JIL9</accession>
<dbReference type="EMBL" id="JAPWTJ010000485">
    <property type="protein sequence ID" value="KAJ8978010.1"/>
    <property type="molecule type" value="Genomic_DNA"/>
</dbReference>
<dbReference type="Proteomes" id="UP001162164">
    <property type="component" value="Unassembled WGS sequence"/>
</dbReference>
<keyword evidence="2" id="KW-1185">Reference proteome</keyword>
<comment type="caution">
    <text evidence="1">The sequence shown here is derived from an EMBL/GenBank/DDBJ whole genome shotgun (WGS) entry which is preliminary data.</text>
</comment>
<reference evidence="1" key="1">
    <citation type="journal article" date="2023" name="Insect Mol. Biol.">
        <title>Genome sequencing provides insights into the evolution of gene families encoding plant cell wall-degrading enzymes in longhorned beetles.</title>
        <authorList>
            <person name="Shin N.R."/>
            <person name="Okamura Y."/>
            <person name="Kirsch R."/>
            <person name="Pauchet Y."/>
        </authorList>
    </citation>
    <scope>NUCLEOTIDE SEQUENCE</scope>
    <source>
        <strain evidence="1">MMC_N1</strain>
    </source>
</reference>
<proteinExistence type="predicted"/>
<protein>
    <submittedName>
        <fullName evidence="1">Uncharacterized protein</fullName>
    </submittedName>
</protein>
<sequence>EGRKMSQAYLDFIAFYSENFWNRKNIFDDEPTATSYMEYWAYLRISAVSQIPVTPIAPTSSSEPDSRGHAHTEDVGVALSARCIDRRCALRRRKRSPPPHLILSSITLRREVRKKNRQDADRVGKGIGDAVLLPYVSGTADSN</sequence>
<name>A0ABQ9JIL9_9CUCU</name>
<feature type="non-terminal residue" evidence="1">
    <location>
        <position position="1"/>
    </location>
</feature>
<evidence type="ECO:0000313" key="2">
    <source>
        <dbReference type="Proteomes" id="UP001162164"/>
    </source>
</evidence>